<dbReference type="Proteomes" id="UP000250163">
    <property type="component" value="Chromosome MORIYA"/>
</dbReference>
<dbReference type="GO" id="GO:0005886">
    <property type="term" value="C:plasma membrane"/>
    <property type="evidence" value="ECO:0007669"/>
    <property type="project" value="UniProtKB-SubCell"/>
</dbReference>
<dbReference type="PANTHER" id="PTHR30086">
    <property type="entry name" value="ARGININE EXPORTER PROTEIN ARGO"/>
    <property type="match status" value="1"/>
</dbReference>
<evidence type="ECO:0000313" key="8">
    <source>
        <dbReference type="Proteomes" id="UP000250163"/>
    </source>
</evidence>
<dbReference type="AlphaFoldDB" id="A0A330LXS9"/>
<evidence type="ECO:0000256" key="2">
    <source>
        <dbReference type="ARBA" id="ARBA00022475"/>
    </source>
</evidence>
<evidence type="ECO:0000256" key="4">
    <source>
        <dbReference type="ARBA" id="ARBA00022989"/>
    </source>
</evidence>
<accession>A0A330LXS9</accession>
<keyword evidence="4 6" id="KW-1133">Transmembrane helix</keyword>
<keyword evidence="3 6" id="KW-0812">Transmembrane</keyword>
<feature type="transmembrane region" description="Helical" evidence="6">
    <location>
        <begin position="40"/>
        <end position="65"/>
    </location>
</feature>
<dbReference type="OrthoDB" id="9804822at2"/>
<organism evidence="7 8">
    <name type="scientific">Moritella yayanosii</name>
    <dbReference type="NCBI Taxonomy" id="69539"/>
    <lineage>
        <taxon>Bacteria</taxon>
        <taxon>Pseudomonadati</taxon>
        <taxon>Pseudomonadota</taxon>
        <taxon>Gammaproteobacteria</taxon>
        <taxon>Alteromonadales</taxon>
        <taxon>Moritellaceae</taxon>
        <taxon>Moritella</taxon>
    </lineage>
</organism>
<reference evidence="8" key="1">
    <citation type="submission" date="2018-05" db="EMBL/GenBank/DDBJ databases">
        <authorList>
            <person name="Cea G.-C."/>
            <person name="William W."/>
        </authorList>
    </citation>
    <scope>NUCLEOTIDE SEQUENCE [LARGE SCALE GENOMIC DNA]</scope>
    <source>
        <strain evidence="8">DB21MT 5</strain>
    </source>
</reference>
<dbReference type="Pfam" id="PF01810">
    <property type="entry name" value="LysE"/>
    <property type="match status" value="1"/>
</dbReference>
<dbReference type="EMBL" id="LS483250">
    <property type="protein sequence ID" value="SQD78935.1"/>
    <property type="molecule type" value="Genomic_DNA"/>
</dbReference>
<evidence type="ECO:0000256" key="5">
    <source>
        <dbReference type="ARBA" id="ARBA00023136"/>
    </source>
</evidence>
<name>A0A330LXS9_9GAMM</name>
<dbReference type="InterPro" id="IPR001123">
    <property type="entry name" value="LeuE-type"/>
</dbReference>
<dbReference type="RefSeq" id="WP_112715306.1">
    <property type="nucleotide sequence ID" value="NZ_LS483250.1"/>
</dbReference>
<dbReference type="PANTHER" id="PTHR30086:SF5">
    <property type="entry name" value="HOMOGENTISATE EXPORT PROTEIN"/>
    <property type="match status" value="1"/>
</dbReference>
<sequence>MMSIDHVTYVMTCILAAGTPGPGTLAVITMSIKSGFKRTLPLMVGIIIGLAIVALFSIYGLSIIMLNSTTVFHAIQAIGGGYIFYLGIMCILNFKTAKLQQSNVKEFGVYSGVIISIFNPKTILFFTSLMPTFIKVSDNTVSQSFYLTAILLCCTFLVHLLYARLGNLSAKVLNNHIDKLELATGIFFIAIATFILYSALTTTF</sequence>
<proteinExistence type="predicted"/>
<evidence type="ECO:0000256" key="3">
    <source>
        <dbReference type="ARBA" id="ARBA00022692"/>
    </source>
</evidence>
<feature type="transmembrane region" description="Helical" evidence="6">
    <location>
        <begin position="145"/>
        <end position="162"/>
    </location>
</feature>
<feature type="transmembrane region" description="Helical" evidence="6">
    <location>
        <begin position="6"/>
        <end position="28"/>
    </location>
</feature>
<protein>
    <submittedName>
        <fullName evidence="7">Uncharacterized protein</fullName>
    </submittedName>
</protein>
<evidence type="ECO:0000313" key="7">
    <source>
        <dbReference type="EMBL" id="SQD78935.1"/>
    </source>
</evidence>
<feature type="transmembrane region" description="Helical" evidence="6">
    <location>
        <begin position="107"/>
        <end position="133"/>
    </location>
</feature>
<gene>
    <name evidence="7" type="ORF">MORIYA_2459</name>
</gene>
<keyword evidence="8" id="KW-1185">Reference proteome</keyword>
<dbReference type="GO" id="GO:0042970">
    <property type="term" value="F:homoserine transmembrane transporter activity"/>
    <property type="evidence" value="ECO:0007669"/>
    <property type="project" value="TreeGrafter"/>
</dbReference>
<comment type="subcellular location">
    <subcellularLocation>
        <location evidence="1">Cell membrane</location>
        <topology evidence="1">Multi-pass membrane protein</topology>
    </subcellularLocation>
</comment>
<feature type="transmembrane region" description="Helical" evidence="6">
    <location>
        <begin position="71"/>
        <end position="95"/>
    </location>
</feature>
<keyword evidence="5 6" id="KW-0472">Membrane</keyword>
<evidence type="ECO:0000256" key="6">
    <source>
        <dbReference type="SAM" id="Phobius"/>
    </source>
</evidence>
<dbReference type="KEGG" id="mya:MORIYA_2459"/>
<evidence type="ECO:0000256" key="1">
    <source>
        <dbReference type="ARBA" id="ARBA00004651"/>
    </source>
</evidence>
<keyword evidence="2" id="KW-1003">Cell membrane</keyword>
<feature type="transmembrane region" description="Helical" evidence="6">
    <location>
        <begin position="182"/>
        <end position="200"/>
    </location>
</feature>